<protein>
    <recommendedName>
        <fullName evidence="3">Transposase</fullName>
    </recommendedName>
</protein>
<keyword evidence="2" id="KW-1185">Reference proteome</keyword>
<gene>
    <name evidence="1" type="ORF">CVE23_02845</name>
</gene>
<sequence length="60" mass="6636">MDVEITGILLIEAINAALEKKKAGSSNDVVSLNALKREIVPNYTYLINMSALEYPNKARQ</sequence>
<accession>A0A2K8QHM9</accession>
<name>A0A2K8QHM9_9GAMM</name>
<evidence type="ECO:0000313" key="1">
    <source>
        <dbReference type="EMBL" id="ATZ93006.1"/>
    </source>
</evidence>
<dbReference type="GeneID" id="66563278"/>
<evidence type="ECO:0008006" key="3">
    <source>
        <dbReference type="Google" id="ProtNLM"/>
    </source>
</evidence>
<dbReference type="KEGG" id="dfn:CVE23_02845"/>
<evidence type="ECO:0000313" key="2">
    <source>
        <dbReference type="Proteomes" id="UP000231901"/>
    </source>
</evidence>
<organism evidence="1 2">
    <name type="scientific">Dickeya fangzhongdai</name>
    <dbReference type="NCBI Taxonomy" id="1778540"/>
    <lineage>
        <taxon>Bacteria</taxon>
        <taxon>Pseudomonadati</taxon>
        <taxon>Pseudomonadota</taxon>
        <taxon>Gammaproteobacteria</taxon>
        <taxon>Enterobacterales</taxon>
        <taxon>Pectobacteriaceae</taxon>
        <taxon>Dickeya</taxon>
    </lineage>
</organism>
<dbReference type="EMBL" id="CP025003">
    <property type="protein sequence ID" value="ATZ93006.1"/>
    <property type="molecule type" value="Genomic_DNA"/>
</dbReference>
<dbReference type="AlphaFoldDB" id="A0A2K8QHM9"/>
<dbReference type="RefSeq" id="WP_100848834.1">
    <property type="nucleotide sequence ID" value="NZ_BMJF01000003.1"/>
</dbReference>
<dbReference type="Proteomes" id="UP000231901">
    <property type="component" value="Chromosome"/>
</dbReference>
<proteinExistence type="predicted"/>
<reference evidence="2" key="1">
    <citation type="journal article" date="2018" name="Genome Announc.">
        <title>Complete genome sequence of a Dickeya fangzhongdai type strain causing bleeding canker of pear tree trunks.</title>
        <authorList>
            <person name="Zhao Y."/>
            <person name="Tian Y."/>
            <person name="Li X."/>
            <person name="Hu B."/>
        </authorList>
    </citation>
    <scope>NUCLEOTIDE SEQUENCE [LARGE SCALE GENOMIC DNA]</scope>
    <source>
        <strain evidence="2">DSM 101947</strain>
    </source>
</reference>